<dbReference type="PANTHER" id="PTHR47356">
    <property type="entry name" value="FAD-DEPENDENT MONOOXYGENASE ASQG-RELATED"/>
    <property type="match status" value="1"/>
</dbReference>
<dbReference type="AlphaFoldDB" id="A0A1V6TSY9"/>
<dbReference type="OrthoDB" id="10029326at2759"/>
<dbReference type="InterPro" id="IPR002938">
    <property type="entry name" value="FAD-bd"/>
</dbReference>
<comment type="subcellular location">
    <subcellularLocation>
        <location evidence="1">Membrane</location>
    </subcellularLocation>
</comment>
<evidence type="ECO:0000256" key="6">
    <source>
        <dbReference type="ARBA" id="ARBA00022989"/>
    </source>
</evidence>
<keyword evidence="3" id="KW-0285">Flavoprotein</keyword>
<proteinExistence type="inferred from homology"/>
<dbReference type="SUPFAM" id="SSF51905">
    <property type="entry name" value="FAD/NAD(P)-binding domain"/>
    <property type="match status" value="1"/>
</dbReference>
<evidence type="ECO:0000256" key="2">
    <source>
        <dbReference type="ARBA" id="ARBA00007992"/>
    </source>
</evidence>
<comment type="similarity">
    <text evidence="2">Belongs to the paxM FAD-dependent monooxygenase family.</text>
</comment>
<evidence type="ECO:0000256" key="1">
    <source>
        <dbReference type="ARBA" id="ARBA00004370"/>
    </source>
</evidence>
<keyword evidence="7" id="KW-0560">Oxidoreductase</keyword>
<dbReference type="STRING" id="303698.A0A1V6TSY9"/>
<dbReference type="InterPro" id="IPR050562">
    <property type="entry name" value="FAD_mOase_fung"/>
</dbReference>
<feature type="domain" description="FAD-binding" evidence="9">
    <location>
        <begin position="6"/>
        <end position="347"/>
    </location>
</feature>
<dbReference type="Pfam" id="PF01494">
    <property type="entry name" value="FAD_binding_3"/>
    <property type="match status" value="1"/>
</dbReference>
<keyword evidence="4" id="KW-0812">Transmembrane</keyword>
<dbReference type="EMBL" id="MLKD01000002">
    <property type="protein sequence ID" value="OQE29512.1"/>
    <property type="molecule type" value="Genomic_DNA"/>
</dbReference>
<evidence type="ECO:0000256" key="7">
    <source>
        <dbReference type="ARBA" id="ARBA00023002"/>
    </source>
</evidence>
<dbReference type="Gene3D" id="3.50.50.60">
    <property type="entry name" value="FAD/NAD(P)-binding domain"/>
    <property type="match status" value="1"/>
</dbReference>
<evidence type="ECO:0000256" key="5">
    <source>
        <dbReference type="ARBA" id="ARBA00022827"/>
    </source>
</evidence>
<gene>
    <name evidence="10" type="ORF">PENSTE_c002G05463</name>
</gene>
<dbReference type="Proteomes" id="UP000191285">
    <property type="component" value="Unassembled WGS sequence"/>
</dbReference>
<dbReference type="GO" id="GO:0004497">
    <property type="term" value="F:monooxygenase activity"/>
    <property type="evidence" value="ECO:0007669"/>
    <property type="project" value="InterPro"/>
</dbReference>
<protein>
    <recommendedName>
        <fullName evidence="9">FAD-binding domain-containing protein</fullName>
    </recommendedName>
</protein>
<evidence type="ECO:0000256" key="4">
    <source>
        <dbReference type="ARBA" id="ARBA00022692"/>
    </source>
</evidence>
<dbReference type="GO" id="GO:0071949">
    <property type="term" value="F:FAD binding"/>
    <property type="evidence" value="ECO:0007669"/>
    <property type="project" value="InterPro"/>
</dbReference>
<dbReference type="PRINTS" id="PR00420">
    <property type="entry name" value="RNGMNOXGNASE"/>
</dbReference>
<evidence type="ECO:0000313" key="11">
    <source>
        <dbReference type="Proteomes" id="UP000191285"/>
    </source>
</evidence>
<dbReference type="PANTHER" id="PTHR47356:SF2">
    <property type="entry name" value="FAD-BINDING DOMAIN-CONTAINING PROTEIN-RELATED"/>
    <property type="match status" value="1"/>
</dbReference>
<keyword evidence="6" id="KW-1133">Transmembrane helix</keyword>
<evidence type="ECO:0000256" key="8">
    <source>
        <dbReference type="ARBA" id="ARBA00023136"/>
    </source>
</evidence>
<name>A0A1V6TSY9_9EURO</name>
<comment type="caution">
    <text evidence="10">The sequence shown here is derived from an EMBL/GenBank/DDBJ whole genome shotgun (WGS) entry which is preliminary data.</text>
</comment>
<keyword evidence="5" id="KW-0274">FAD</keyword>
<accession>A0A1V6TSY9</accession>
<evidence type="ECO:0000256" key="3">
    <source>
        <dbReference type="ARBA" id="ARBA00022630"/>
    </source>
</evidence>
<evidence type="ECO:0000313" key="10">
    <source>
        <dbReference type="EMBL" id="OQE29512.1"/>
    </source>
</evidence>
<sequence length="449" mass="50581">MALKPCKIIIAGAGLAGLTLALTLEKTGVDYVLLEAYPDIITRAGAGICLLPNALRILDQLGCYEDLVSRVKQGVEEINIRKPDGESMKPSSNWWNFHIQRYGYGFHWCDRTTILEVLYDNVKDKSKIIPNKRVDNVQYAADSVTVTTSDGSIYAGDILVGTDGIRSRVRQEMSRHARNFGLGEEYTEQESKVPATYACMFGLSTSVPGISEACLDFGVKKGYSYVLGSGPENRTYWFLFVNMGRVLTGSEIPHLTESDIEKVVQEHWDDQITPDVRFSDLYRHKRNVVFSPMREFVFAKWHLKRSIVLGDAAHQMTSNIAQGGAQAIESAAEFANNLISALSSSIKKDSLSVQEIENLFERLQDVRHPRVQAMMELSRKRQVMDAMETPEMEDPVLNKLPNMLPDMLVQRWDETFLPAISLRMLPMPNRPKTVPFQDEISQDHNLASK</sequence>
<evidence type="ECO:0000259" key="9">
    <source>
        <dbReference type="Pfam" id="PF01494"/>
    </source>
</evidence>
<dbReference type="InterPro" id="IPR036188">
    <property type="entry name" value="FAD/NAD-bd_sf"/>
</dbReference>
<organism evidence="10 11">
    <name type="scientific">Penicillium steckii</name>
    <dbReference type="NCBI Taxonomy" id="303698"/>
    <lineage>
        <taxon>Eukaryota</taxon>
        <taxon>Fungi</taxon>
        <taxon>Dikarya</taxon>
        <taxon>Ascomycota</taxon>
        <taxon>Pezizomycotina</taxon>
        <taxon>Eurotiomycetes</taxon>
        <taxon>Eurotiomycetidae</taxon>
        <taxon>Eurotiales</taxon>
        <taxon>Aspergillaceae</taxon>
        <taxon>Penicillium</taxon>
    </lineage>
</organism>
<keyword evidence="11" id="KW-1185">Reference proteome</keyword>
<dbReference type="GO" id="GO:0016020">
    <property type="term" value="C:membrane"/>
    <property type="evidence" value="ECO:0007669"/>
    <property type="project" value="UniProtKB-SubCell"/>
</dbReference>
<keyword evidence="8" id="KW-0472">Membrane</keyword>
<reference evidence="11" key="1">
    <citation type="journal article" date="2017" name="Nat. Microbiol.">
        <title>Global analysis of biosynthetic gene clusters reveals vast potential of secondary metabolite production in Penicillium species.</title>
        <authorList>
            <person name="Nielsen J.C."/>
            <person name="Grijseels S."/>
            <person name="Prigent S."/>
            <person name="Ji B."/>
            <person name="Dainat J."/>
            <person name="Nielsen K.F."/>
            <person name="Frisvad J.C."/>
            <person name="Workman M."/>
            <person name="Nielsen J."/>
        </authorList>
    </citation>
    <scope>NUCLEOTIDE SEQUENCE [LARGE SCALE GENOMIC DNA]</scope>
    <source>
        <strain evidence="11">IBT 24891</strain>
    </source>
</reference>